<dbReference type="InterPro" id="IPR000644">
    <property type="entry name" value="CBS_dom"/>
</dbReference>
<dbReference type="InterPro" id="IPR046342">
    <property type="entry name" value="CBS_dom_sf"/>
</dbReference>
<keyword evidence="1 2" id="KW-0129">CBS domain</keyword>
<organism evidence="4">
    <name type="scientific">Mucochytrium quahogii</name>
    <dbReference type="NCBI Taxonomy" id="96639"/>
    <lineage>
        <taxon>Eukaryota</taxon>
        <taxon>Sar</taxon>
        <taxon>Stramenopiles</taxon>
        <taxon>Bigyra</taxon>
        <taxon>Labyrinthulomycetes</taxon>
        <taxon>Thraustochytrida</taxon>
        <taxon>Thraustochytriidae</taxon>
        <taxon>Mucochytrium</taxon>
    </lineage>
</organism>
<feature type="domain" description="CBS" evidence="3">
    <location>
        <begin position="124"/>
        <end position="180"/>
    </location>
</feature>
<dbReference type="SMART" id="SM00116">
    <property type="entry name" value="CBS"/>
    <property type="match status" value="2"/>
</dbReference>
<reference evidence="4" key="1">
    <citation type="submission" date="2021-01" db="EMBL/GenBank/DDBJ databases">
        <authorList>
            <person name="Corre E."/>
            <person name="Pelletier E."/>
            <person name="Niang G."/>
            <person name="Scheremetjew M."/>
            <person name="Finn R."/>
            <person name="Kale V."/>
            <person name="Holt S."/>
            <person name="Cochrane G."/>
            <person name="Meng A."/>
            <person name="Brown T."/>
            <person name="Cohen L."/>
        </authorList>
    </citation>
    <scope>NUCLEOTIDE SEQUENCE</scope>
    <source>
        <strain evidence="4">NY070348D</strain>
    </source>
</reference>
<dbReference type="PANTHER" id="PTHR43080">
    <property type="entry name" value="CBS DOMAIN-CONTAINING PROTEIN CBSX3, MITOCHONDRIAL"/>
    <property type="match status" value="1"/>
</dbReference>
<evidence type="ECO:0000259" key="3">
    <source>
        <dbReference type="PROSITE" id="PS51371"/>
    </source>
</evidence>
<dbReference type="SUPFAM" id="SSF54631">
    <property type="entry name" value="CBS-domain pair"/>
    <property type="match status" value="1"/>
</dbReference>
<dbReference type="Gene3D" id="3.10.580.10">
    <property type="entry name" value="CBS-domain"/>
    <property type="match status" value="1"/>
</dbReference>
<dbReference type="EMBL" id="HBHK01015959">
    <property type="protein sequence ID" value="CAD9688792.1"/>
    <property type="molecule type" value="Transcribed_RNA"/>
</dbReference>
<accession>A0A7S2S3V2</accession>
<evidence type="ECO:0000313" key="4">
    <source>
        <dbReference type="EMBL" id="CAD9688792.1"/>
    </source>
</evidence>
<dbReference type="InterPro" id="IPR051257">
    <property type="entry name" value="Diverse_CBS-Domain"/>
</dbReference>
<dbReference type="AlphaFoldDB" id="A0A7S2S3V2"/>
<feature type="domain" description="CBS" evidence="3">
    <location>
        <begin position="56"/>
        <end position="113"/>
    </location>
</feature>
<proteinExistence type="predicted"/>
<evidence type="ECO:0000256" key="2">
    <source>
        <dbReference type="PROSITE-ProRule" id="PRU00703"/>
    </source>
</evidence>
<dbReference type="PANTHER" id="PTHR43080:SF2">
    <property type="entry name" value="CBS DOMAIN-CONTAINING PROTEIN"/>
    <property type="match status" value="1"/>
</dbReference>
<sequence length="199" mass="22146">MLCRSVRRVGLRRLLRDGAGIGRCLTTGEDRRGDPVGGWPMTEKTVEEIINLDEQARKIAAWTIGHSETVFEATRKMVEHRTGSLCVTRDDQIVGIVTERDYLTKVLHAGRTSKTTPVEEISTMGDKLVVATPQDNLQDCVDMMVQKQIRHLPVAESDGTVIGLLDIQDIAKTLADERQVTMQTLDEIRIASNMPIHDG</sequence>
<dbReference type="PROSITE" id="PS51371">
    <property type="entry name" value="CBS"/>
    <property type="match status" value="2"/>
</dbReference>
<protein>
    <recommendedName>
        <fullName evidence="3">CBS domain-containing protein</fullName>
    </recommendedName>
</protein>
<evidence type="ECO:0000256" key="1">
    <source>
        <dbReference type="ARBA" id="ARBA00023122"/>
    </source>
</evidence>
<dbReference type="Pfam" id="PF00571">
    <property type="entry name" value="CBS"/>
    <property type="match status" value="2"/>
</dbReference>
<name>A0A7S2S3V2_9STRA</name>
<gene>
    <name evidence="4" type="ORF">QSP1433_LOCUS10011</name>
</gene>